<evidence type="ECO:0000259" key="3">
    <source>
        <dbReference type="PROSITE" id="PS51778"/>
    </source>
</evidence>
<comment type="subcellular location">
    <subcellularLocation>
        <location evidence="1">Membrane</location>
    </subcellularLocation>
</comment>
<dbReference type="OMA" id="EGPWALN"/>
<sequence>MAVTAELGKLSLDAPETAANGSQSVQKAKSKDRVVAEMFDGKEEDVVAGGAGLNFEALVPFKGGLLVNQQYAVTPKQLNKIIFEQGSALQEEIRAIKGATQRVEFPWFPSPEEGVWAERTVTYMTATTKVLKSARALESQKYIAAGDGLYVVVISTAVPDLPMGQKFTTEVKFAIFAVASGSAPASGEKPQPITALQVSYQTAFSKSTMMKSVIKKGTEESLSETYDEFQKLLAKYATLVGDPPRLSDSGKRKK</sequence>
<dbReference type="STRING" id="105231.A0A1Y1HRS7"/>
<dbReference type="PANTHER" id="PTHR46296">
    <property type="entry name" value="BNAA05G37250D PROTEIN"/>
    <property type="match status" value="1"/>
</dbReference>
<dbReference type="InterPro" id="IPR044511">
    <property type="entry name" value="At1g03370/At5g50170-like"/>
</dbReference>
<dbReference type="PROSITE" id="PS51778">
    <property type="entry name" value="VAST"/>
    <property type="match status" value="1"/>
</dbReference>
<dbReference type="EMBL" id="DF236963">
    <property type="protein sequence ID" value="GAQ78538.1"/>
    <property type="molecule type" value="Genomic_DNA"/>
</dbReference>
<name>A0A1Y1HRS7_KLENI</name>
<dbReference type="AlphaFoldDB" id="A0A1Y1HRS7"/>
<organism evidence="4 5">
    <name type="scientific">Klebsormidium nitens</name>
    <name type="common">Green alga</name>
    <name type="synonym">Ulothrix nitens</name>
    <dbReference type="NCBI Taxonomy" id="105231"/>
    <lineage>
        <taxon>Eukaryota</taxon>
        <taxon>Viridiplantae</taxon>
        <taxon>Streptophyta</taxon>
        <taxon>Klebsormidiophyceae</taxon>
        <taxon>Klebsormidiales</taxon>
        <taxon>Klebsormidiaceae</taxon>
        <taxon>Klebsormidium</taxon>
    </lineage>
</organism>
<dbReference type="Pfam" id="PF16016">
    <property type="entry name" value="VASt"/>
    <property type="match status" value="1"/>
</dbReference>
<protein>
    <recommendedName>
        <fullName evidence="3">VASt domain-containing protein</fullName>
    </recommendedName>
</protein>
<dbReference type="GO" id="GO:0016020">
    <property type="term" value="C:membrane"/>
    <property type="evidence" value="ECO:0007669"/>
    <property type="project" value="UniProtKB-SubCell"/>
</dbReference>
<accession>A0A1Y1HRS7</accession>
<dbReference type="Proteomes" id="UP000054558">
    <property type="component" value="Unassembled WGS sequence"/>
</dbReference>
<keyword evidence="2" id="KW-0472">Membrane</keyword>
<reference evidence="4 5" key="1">
    <citation type="journal article" date="2014" name="Nat. Commun.">
        <title>Klebsormidium flaccidum genome reveals primary factors for plant terrestrial adaptation.</title>
        <authorList>
            <person name="Hori K."/>
            <person name="Maruyama F."/>
            <person name="Fujisawa T."/>
            <person name="Togashi T."/>
            <person name="Yamamoto N."/>
            <person name="Seo M."/>
            <person name="Sato S."/>
            <person name="Yamada T."/>
            <person name="Mori H."/>
            <person name="Tajima N."/>
            <person name="Moriyama T."/>
            <person name="Ikeuchi M."/>
            <person name="Watanabe M."/>
            <person name="Wada H."/>
            <person name="Kobayashi K."/>
            <person name="Saito M."/>
            <person name="Masuda T."/>
            <person name="Sasaki-Sekimoto Y."/>
            <person name="Mashiguchi K."/>
            <person name="Awai K."/>
            <person name="Shimojima M."/>
            <person name="Masuda S."/>
            <person name="Iwai M."/>
            <person name="Nobusawa T."/>
            <person name="Narise T."/>
            <person name="Kondo S."/>
            <person name="Saito H."/>
            <person name="Sato R."/>
            <person name="Murakawa M."/>
            <person name="Ihara Y."/>
            <person name="Oshima-Yamada Y."/>
            <person name="Ohtaka K."/>
            <person name="Satoh M."/>
            <person name="Sonobe K."/>
            <person name="Ishii M."/>
            <person name="Ohtani R."/>
            <person name="Kanamori-Sato M."/>
            <person name="Honoki R."/>
            <person name="Miyazaki D."/>
            <person name="Mochizuki H."/>
            <person name="Umetsu J."/>
            <person name="Higashi K."/>
            <person name="Shibata D."/>
            <person name="Kamiya Y."/>
            <person name="Sato N."/>
            <person name="Nakamura Y."/>
            <person name="Tabata S."/>
            <person name="Ida S."/>
            <person name="Kurokawa K."/>
            <person name="Ohta H."/>
        </authorList>
    </citation>
    <scope>NUCLEOTIDE SEQUENCE [LARGE SCALE GENOMIC DNA]</scope>
    <source>
        <strain evidence="4 5">NIES-2285</strain>
    </source>
</reference>
<evidence type="ECO:0000256" key="2">
    <source>
        <dbReference type="ARBA" id="ARBA00023136"/>
    </source>
</evidence>
<dbReference type="OrthoDB" id="67700at2759"/>
<proteinExistence type="predicted"/>
<feature type="domain" description="VASt" evidence="3">
    <location>
        <begin position="62"/>
        <end position="241"/>
    </location>
</feature>
<gene>
    <name evidence="4" type="ORF">KFL_000140590</name>
</gene>
<evidence type="ECO:0000313" key="5">
    <source>
        <dbReference type="Proteomes" id="UP000054558"/>
    </source>
</evidence>
<evidence type="ECO:0000256" key="1">
    <source>
        <dbReference type="ARBA" id="ARBA00004370"/>
    </source>
</evidence>
<keyword evidence="5" id="KW-1185">Reference proteome</keyword>
<dbReference type="PANTHER" id="PTHR46296:SF8">
    <property type="entry name" value="OS06G0297800 PROTEIN"/>
    <property type="match status" value="1"/>
</dbReference>
<evidence type="ECO:0000313" key="4">
    <source>
        <dbReference type="EMBL" id="GAQ78538.1"/>
    </source>
</evidence>
<dbReference type="InterPro" id="IPR031968">
    <property type="entry name" value="VASt"/>
</dbReference>